<name>A0A1S6R6H6_AQUTE</name>
<sequence>MTEMPSTLAHTSSGGDERPLVLHLIYRFDTGGLENGVVNLINHLPAFRHAVVAVTEITAFKERVQAPGTQFIALNKPPGQGLWLYPRVFRLLRELRPAVLHTRNLGAMEFQLPAWAAGVPLRVHSEHGWDVNDLGGISRTNQRLRRLYGPGVHRFVALSRAIETYLTGPVGFAPERVLRICNGVDTTRFAPSADVPVAWPYRRGEHLVIGAVGRMQAVKDPLNLVDAFLQLRALCPADWPRLRLAMLGGGPLLEAARERLVSASAADRAWLPGDRGDVATLLPQFDLFALPSRAEGISNTLLEAMACGCAPVATEVGGNPELVQDGANGLLVPPSDSQALAQALARLVRDPALRQRLAQASLARANAEFSLQGMVAAYGALYASANLRQTPSGETPRS</sequence>
<protein>
    <submittedName>
        <fullName evidence="2">Glycosyl transferase</fullName>
    </submittedName>
</protein>
<evidence type="ECO:0000259" key="1">
    <source>
        <dbReference type="Pfam" id="PF13439"/>
    </source>
</evidence>
<feature type="domain" description="Glycosyltransferase subfamily 4-like N-terminal" evidence="1">
    <location>
        <begin position="31"/>
        <end position="188"/>
    </location>
</feature>
<accession>A0A1S6R6H6</accession>
<evidence type="ECO:0000313" key="2">
    <source>
        <dbReference type="EMBL" id="AQW45584.1"/>
    </source>
</evidence>
<dbReference type="PANTHER" id="PTHR12526">
    <property type="entry name" value="GLYCOSYLTRANSFERASE"/>
    <property type="match status" value="1"/>
</dbReference>
<dbReference type="Gene3D" id="3.40.50.2000">
    <property type="entry name" value="Glycogen Phosphorylase B"/>
    <property type="match status" value="2"/>
</dbReference>
<organism evidence="2">
    <name type="scientific">Aquincola tertiaricarbonis</name>
    <dbReference type="NCBI Taxonomy" id="391953"/>
    <lineage>
        <taxon>Bacteria</taxon>
        <taxon>Pseudomonadati</taxon>
        <taxon>Pseudomonadota</taxon>
        <taxon>Betaproteobacteria</taxon>
        <taxon>Burkholderiales</taxon>
        <taxon>Sphaerotilaceae</taxon>
        <taxon>Aquincola</taxon>
    </lineage>
</organism>
<dbReference type="InterPro" id="IPR028098">
    <property type="entry name" value="Glyco_trans_4-like_N"/>
</dbReference>
<dbReference type="Pfam" id="PF13692">
    <property type="entry name" value="Glyco_trans_1_4"/>
    <property type="match status" value="1"/>
</dbReference>
<dbReference type="RefSeq" id="WP_250198451.1">
    <property type="nucleotide sequence ID" value="NZ_CP097636.1"/>
</dbReference>
<dbReference type="EMBL" id="KY053276">
    <property type="protein sequence ID" value="AQW45584.1"/>
    <property type="molecule type" value="Genomic_DNA"/>
</dbReference>
<reference evidence="2" key="1">
    <citation type="submission" date="2016-10" db="EMBL/GenBank/DDBJ databases">
        <authorList>
            <person name="de Groot N.N."/>
        </authorList>
    </citation>
    <scope>NUCLEOTIDE SEQUENCE</scope>
    <source>
        <strain evidence="2">RN12</strain>
    </source>
</reference>
<dbReference type="InterPro" id="IPR017522">
    <property type="entry name" value="Sugar_tfrase_PEP-CTERM_Stp2"/>
</dbReference>
<keyword evidence="2" id="KW-0808">Transferase</keyword>
<proteinExistence type="predicted"/>
<dbReference type="GO" id="GO:0016757">
    <property type="term" value="F:glycosyltransferase activity"/>
    <property type="evidence" value="ECO:0007669"/>
    <property type="project" value="UniProtKB-ARBA"/>
</dbReference>
<dbReference type="SUPFAM" id="SSF53756">
    <property type="entry name" value="UDP-Glycosyltransferase/glycogen phosphorylase"/>
    <property type="match status" value="1"/>
</dbReference>
<dbReference type="NCBIfam" id="TIGR03088">
    <property type="entry name" value="stp2"/>
    <property type="match status" value="1"/>
</dbReference>
<dbReference type="PANTHER" id="PTHR12526:SF630">
    <property type="entry name" value="GLYCOSYLTRANSFERASE"/>
    <property type="match status" value="1"/>
</dbReference>
<dbReference type="AlphaFoldDB" id="A0A1S6R6H6"/>
<dbReference type="Pfam" id="PF13439">
    <property type="entry name" value="Glyco_transf_4"/>
    <property type="match status" value="1"/>
</dbReference>